<proteinExistence type="predicted"/>
<accession>A0A2G8T2A1</accession>
<dbReference type="SUPFAM" id="SSF103473">
    <property type="entry name" value="MFS general substrate transporter"/>
    <property type="match status" value="1"/>
</dbReference>
<comment type="caution">
    <text evidence="2">The sequence shown here is derived from an EMBL/GenBank/DDBJ whole genome shotgun (WGS) entry which is preliminary data.</text>
</comment>
<keyword evidence="1" id="KW-0812">Transmembrane</keyword>
<dbReference type="AlphaFoldDB" id="A0A2G8T2A1"/>
<gene>
    <name evidence="2" type="ORF">CR103_09240</name>
</gene>
<keyword evidence="1" id="KW-1133">Transmembrane helix</keyword>
<keyword evidence="3" id="KW-1185">Reference proteome</keyword>
<sequence>MSFLIGSLIVTGAPFLLLPDTPQGPGDVSRAVAGCLAIALTAAGFCFIGVAGNHMKRSRRTRALGAVLLAFPIGGSVWVLQLDRPPEHIWAIGPLLFCAVLLFYSFVFPGMRAHLHPRMRPRDPDAAANANANP</sequence>
<evidence type="ECO:0000256" key="1">
    <source>
        <dbReference type="SAM" id="Phobius"/>
    </source>
</evidence>
<keyword evidence="1" id="KW-0472">Membrane</keyword>
<dbReference type="OrthoDB" id="8759785at2"/>
<feature type="transmembrane region" description="Helical" evidence="1">
    <location>
        <begin position="63"/>
        <end position="82"/>
    </location>
</feature>
<reference evidence="2 3" key="1">
    <citation type="submission" date="2017-10" db="EMBL/GenBank/DDBJ databases">
        <title>Massilia psychrophilum sp. nov., a novel purple-pigmented bacterium isolated from Tianshan glacier, Xinjiang Municipality, China.</title>
        <authorList>
            <person name="Wang H."/>
        </authorList>
    </citation>
    <scope>NUCLEOTIDE SEQUENCE [LARGE SCALE GENOMIC DNA]</scope>
    <source>
        <strain evidence="2 3">JCM 30813</strain>
    </source>
</reference>
<evidence type="ECO:0000313" key="2">
    <source>
        <dbReference type="EMBL" id="PIL40122.1"/>
    </source>
</evidence>
<dbReference type="InterPro" id="IPR036259">
    <property type="entry name" value="MFS_trans_sf"/>
</dbReference>
<organism evidence="2 3">
    <name type="scientific">Massilia psychrophila</name>
    <dbReference type="NCBI Taxonomy" id="1603353"/>
    <lineage>
        <taxon>Bacteria</taxon>
        <taxon>Pseudomonadati</taxon>
        <taxon>Pseudomonadota</taxon>
        <taxon>Betaproteobacteria</taxon>
        <taxon>Burkholderiales</taxon>
        <taxon>Oxalobacteraceae</taxon>
        <taxon>Telluria group</taxon>
        <taxon>Massilia</taxon>
    </lineage>
</organism>
<name>A0A2G8T2A1_9BURK</name>
<protein>
    <recommendedName>
        <fullName evidence="4">Transmembrane protein</fullName>
    </recommendedName>
</protein>
<feature type="transmembrane region" description="Helical" evidence="1">
    <location>
        <begin position="88"/>
        <end position="110"/>
    </location>
</feature>
<feature type="transmembrane region" description="Helical" evidence="1">
    <location>
        <begin position="29"/>
        <end position="51"/>
    </location>
</feature>
<evidence type="ECO:0000313" key="3">
    <source>
        <dbReference type="Proteomes" id="UP000228593"/>
    </source>
</evidence>
<evidence type="ECO:0008006" key="4">
    <source>
        <dbReference type="Google" id="ProtNLM"/>
    </source>
</evidence>
<dbReference type="EMBL" id="PDOB01000011">
    <property type="protein sequence ID" value="PIL40122.1"/>
    <property type="molecule type" value="Genomic_DNA"/>
</dbReference>
<dbReference type="Proteomes" id="UP000228593">
    <property type="component" value="Unassembled WGS sequence"/>
</dbReference>
<dbReference type="RefSeq" id="WP_099915702.1">
    <property type="nucleotide sequence ID" value="NZ_PDOB01000011.1"/>
</dbReference>